<keyword evidence="3" id="KW-1185">Reference proteome</keyword>
<comment type="caution">
    <text evidence="2">The sequence shown here is derived from an EMBL/GenBank/DDBJ whole genome shotgun (WGS) entry which is preliminary data.</text>
</comment>
<name>A0A0D6NMQ9_9PROT</name>
<gene>
    <name evidence="2" type="ORF">Abor_024_140</name>
</gene>
<dbReference type="STRING" id="1231341.Abor_024_140"/>
<protein>
    <submittedName>
        <fullName evidence="2">Metal dependent hydrolase PhnP</fullName>
    </submittedName>
</protein>
<dbReference type="SUPFAM" id="SSF56281">
    <property type="entry name" value="Metallo-hydrolase/oxidoreductase"/>
    <property type="match status" value="1"/>
</dbReference>
<dbReference type="PANTHER" id="PTHR42663">
    <property type="entry name" value="HYDROLASE C777.06C-RELATED-RELATED"/>
    <property type="match status" value="1"/>
</dbReference>
<dbReference type="EMBL" id="BAMX01000024">
    <property type="protein sequence ID" value="GAN66696.1"/>
    <property type="molecule type" value="Genomic_DNA"/>
</dbReference>
<evidence type="ECO:0000313" key="3">
    <source>
        <dbReference type="Proteomes" id="UP000032670"/>
    </source>
</evidence>
<dbReference type="CDD" id="cd16279">
    <property type="entry name" value="metallo-hydrolase-like_MBL-fold"/>
    <property type="match status" value="1"/>
</dbReference>
<dbReference type="PANTHER" id="PTHR42663:SF6">
    <property type="entry name" value="HYDROLASE C777.06C-RELATED"/>
    <property type="match status" value="1"/>
</dbReference>
<reference evidence="2 3" key="1">
    <citation type="submission" date="2012-11" db="EMBL/GenBank/DDBJ databases">
        <title>Whole genome sequence of Acetobacter orientalis 21F-2.</title>
        <authorList>
            <person name="Azuma Y."/>
            <person name="Higashiura N."/>
            <person name="Hirakawa H."/>
            <person name="Matsushita K."/>
        </authorList>
    </citation>
    <scope>NUCLEOTIDE SEQUENCE [LARGE SCALE GENOMIC DNA]</scope>
    <source>
        <strain evidence="2 3">21F-2</strain>
    </source>
</reference>
<dbReference type="GO" id="GO:0016787">
    <property type="term" value="F:hydrolase activity"/>
    <property type="evidence" value="ECO:0007669"/>
    <property type="project" value="UniProtKB-KW"/>
</dbReference>
<dbReference type="AlphaFoldDB" id="A0A0D6NMQ9"/>
<keyword evidence="2" id="KW-0378">Hydrolase</keyword>
<dbReference type="Gene3D" id="3.60.15.10">
    <property type="entry name" value="Ribonuclease Z/Hydroxyacylglutathione hydrolase-like"/>
    <property type="match status" value="1"/>
</dbReference>
<evidence type="ECO:0000259" key="1">
    <source>
        <dbReference type="SMART" id="SM00849"/>
    </source>
</evidence>
<accession>A0A6N3SUF7</accession>
<evidence type="ECO:0000313" key="2">
    <source>
        <dbReference type="EMBL" id="GAN66696.1"/>
    </source>
</evidence>
<feature type="domain" description="Metallo-beta-lactamase" evidence="1">
    <location>
        <begin position="41"/>
        <end position="234"/>
    </location>
</feature>
<dbReference type="Pfam" id="PF12706">
    <property type="entry name" value="Lactamase_B_2"/>
    <property type="match status" value="1"/>
</dbReference>
<sequence>MSMKVTILGCGGSAGVPMVGGQDGYGAWGRCDPTEPKNKRSRASIFLEMENGENILVDTGPDIRAQLLSNGITAFKSIFYTHAHADHIAGLDEVRAVNRIIKAPIAAYGRAVVLEEVKTRFDYIFQPMTGTNFFRAAVEAVSIAPNQDFEMAGYNFTAFQQGHGRGQSTGLRYGSFAYSTDVVELDAHALAALAGIETWVVDCFQHEPHCAHAWLERVLEWKQLLNPRRIILTHMGPDMDWQTLCNTLPAGVEPAWDGMTITVPE</sequence>
<dbReference type="InterPro" id="IPR036866">
    <property type="entry name" value="RibonucZ/Hydroxyglut_hydro"/>
</dbReference>
<organism evidence="2 3">
    <name type="scientific">Acetobacter orientalis</name>
    <dbReference type="NCBI Taxonomy" id="146474"/>
    <lineage>
        <taxon>Bacteria</taxon>
        <taxon>Pseudomonadati</taxon>
        <taxon>Pseudomonadota</taxon>
        <taxon>Alphaproteobacteria</taxon>
        <taxon>Acetobacterales</taxon>
        <taxon>Acetobacteraceae</taxon>
        <taxon>Acetobacter</taxon>
    </lineage>
</organism>
<dbReference type="SMART" id="SM00849">
    <property type="entry name" value="Lactamase_B"/>
    <property type="match status" value="1"/>
</dbReference>
<proteinExistence type="predicted"/>
<accession>A0A0D6NMQ9</accession>
<dbReference type="Proteomes" id="UP000032670">
    <property type="component" value="Unassembled WGS sequence"/>
</dbReference>
<dbReference type="InterPro" id="IPR001279">
    <property type="entry name" value="Metallo-B-lactamas"/>
</dbReference>